<dbReference type="OrthoDB" id="2649709at2"/>
<accession>A0A2T0KIZ5</accession>
<proteinExistence type="predicted"/>
<keyword evidence="1" id="KW-0175">Coiled coil</keyword>
<dbReference type="AlphaFoldDB" id="A0A2T0KIZ5"/>
<evidence type="ECO:0000256" key="1">
    <source>
        <dbReference type="SAM" id="Coils"/>
    </source>
</evidence>
<evidence type="ECO:0000313" key="3">
    <source>
        <dbReference type="EMBL" id="PRX23495.1"/>
    </source>
</evidence>
<feature type="coiled-coil region" evidence="1">
    <location>
        <begin position="51"/>
        <end position="99"/>
    </location>
</feature>
<dbReference type="Proteomes" id="UP000239415">
    <property type="component" value="Unassembled WGS sequence"/>
</dbReference>
<gene>
    <name evidence="3" type="ORF">CLV67_103243</name>
</gene>
<evidence type="ECO:0000313" key="4">
    <source>
        <dbReference type="Proteomes" id="UP000239415"/>
    </source>
</evidence>
<dbReference type="EMBL" id="PVMZ01000003">
    <property type="protein sequence ID" value="PRX23495.1"/>
    <property type="molecule type" value="Genomic_DNA"/>
</dbReference>
<name>A0A2T0KIZ5_9ACTN</name>
<keyword evidence="4" id="KW-1185">Reference proteome</keyword>
<reference evidence="3 4" key="1">
    <citation type="submission" date="2018-03" db="EMBL/GenBank/DDBJ databases">
        <title>Genomic Encyclopedia of Archaeal and Bacterial Type Strains, Phase II (KMG-II): from individual species to whole genera.</title>
        <authorList>
            <person name="Goeker M."/>
        </authorList>
    </citation>
    <scope>NUCLEOTIDE SEQUENCE [LARGE SCALE GENOMIC DNA]</scope>
    <source>
        <strain evidence="3 4">DSM 43146</strain>
    </source>
</reference>
<organism evidence="3 4">
    <name type="scientific">Actinoplanes italicus</name>
    <dbReference type="NCBI Taxonomy" id="113567"/>
    <lineage>
        <taxon>Bacteria</taxon>
        <taxon>Bacillati</taxon>
        <taxon>Actinomycetota</taxon>
        <taxon>Actinomycetes</taxon>
        <taxon>Micromonosporales</taxon>
        <taxon>Micromonosporaceae</taxon>
        <taxon>Actinoplanes</taxon>
    </lineage>
</organism>
<protein>
    <submittedName>
        <fullName evidence="3">Uncharacterized protein</fullName>
    </submittedName>
</protein>
<evidence type="ECO:0000256" key="2">
    <source>
        <dbReference type="SAM" id="MobiDB-lite"/>
    </source>
</evidence>
<feature type="region of interest" description="Disordered" evidence="2">
    <location>
        <begin position="178"/>
        <end position="221"/>
    </location>
</feature>
<sequence>MTEPTPDPTLCRNTKPASFDYCHLDTGHPGPHRGAIGAQWPNTPDFELPTVGALREQVDQLTRERDQARSDADALQRRLNDWDQRLRQTTRERDSLARRLGIRFEQIQALDQMRATVVGRLDRLRTAADNLIDALDEGDIDTIGRIERLREALHETRGEREDDTRMELTEAAIELLETTPSSGDTTSVVRNTREGDQDFSGGPGGTHSLHKSDYPMPESEENSLPERYMMATIAHHKLGDLSRPEPNLASITGEDDEHWIGSWVEGGGFIGVRFPKTSTRELTPEETKEYDGRVVAVGTQLQGYVIRIPMDVEDGTQ</sequence>
<feature type="compositionally biased region" description="Polar residues" evidence="2">
    <location>
        <begin position="180"/>
        <end position="190"/>
    </location>
</feature>
<dbReference type="RefSeq" id="WP_106316685.1">
    <property type="nucleotide sequence ID" value="NZ_BOMO01000041.1"/>
</dbReference>
<comment type="caution">
    <text evidence="3">The sequence shown here is derived from an EMBL/GenBank/DDBJ whole genome shotgun (WGS) entry which is preliminary data.</text>
</comment>